<feature type="transmembrane region" description="Helical" evidence="1">
    <location>
        <begin position="24"/>
        <end position="51"/>
    </location>
</feature>
<evidence type="ECO:0000256" key="1">
    <source>
        <dbReference type="SAM" id="Phobius"/>
    </source>
</evidence>
<dbReference type="Proteomes" id="UP001642409">
    <property type="component" value="Unassembled WGS sequence"/>
</dbReference>
<name>A0AA86Q796_9EUKA</name>
<keyword evidence="1" id="KW-1133">Transmembrane helix</keyword>
<dbReference type="EMBL" id="CAXDID020000018">
    <property type="protein sequence ID" value="CAL5985037.1"/>
    <property type="molecule type" value="Genomic_DNA"/>
</dbReference>
<reference evidence="2" key="1">
    <citation type="submission" date="2023-06" db="EMBL/GenBank/DDBJ databases">
        <authorList>
            <person name="Kurt Z."/>
        </authorList>
    </citation>
    <scope>NUCLEOTIDE SEQUENCE</scope>
</reference>
<comment type="caution">
    <text evidence="2">The sequence shown here is derived from an EMBL/GenBank/DDBJ whole genome shotgun (WGS) entry which is preliminary data.</text>
</comment>
<reference evidence="3 4" key="2">
    <citation type="submission" date="2024-07" db="EMBL/GenBank/DDBJ databases">
        <authorList>
            <person name="Akdeniz Z."/>
        </authorList>
    </citation>
    <scope>NUCLEOTIDE SEQUENCE [LARGE SCALE GENOMIC DNA]</scope>
</reference>
<keyword evidence="1" id="KW-0812">Transmembrane</keyword>
<dbReference type="EMBL" id="CATOUU010000834">
    <property type="protein sequence ID" value="CAI9952598.1"/>
    <property type="molecule type" value="Genomic_DNA"/>
</dbReference>
<keyword evidence="1" id="KW-0472">Membrane</keyword>
<sequence length="140" mass="15944">MVLNVVKFGHVKKLDRFLQLWESLQYSTCLIVLLFTKFSDVASVYTMLIFYNGKIQIMRIRYISFASRPIYSQICLSQLIQKIVSSFECQITDFTICPALQCRIRLALRCRTASRFCSCSRLSPLVAETGPPNGPATSTN</sequence>
<evidence type="ECO:0000313" key="2">
    <source>
        <dbReference type="EMBL" id="CAI9952598.1"/>
    </source>
</evidence>
<accession>A0AA86Q796</accession>
<organism evidence="2">
    <name type="scientific">Hexamita inflata</name>
    <dbReference type="NCBI Taxonomy" id="28002"/>
    <lineage>
        <taxon>Eukaryota</taxon>
        <taxon>Metamonada</taxon>
        <taxon>Diplomonadida</taxon>
        <taxon>Hexamitidae</taxon>
        <taxon>Hexamitinae</taxon>
        <taxon>Hexamita</taxon>
    </lineage>
</organism>
<gene>
    <name evidence="2" type="ORF">HINF_LOCUS40243</name>
    <name evidence="3" type="ORF">HINF_LOCUS8498</name>
</gene>
<protein>
    <submittedName>
        <fullName evidence="3">Hypothetical_protein</fullName>
    </submittedName>
</protein>
<evidence type="ECO:0000313" key="4">
    <source>
        <dbReference type="Proteomes" id="UP001642409"/>
    </source>
</evidence>
<proteinExistence type="predicted"/>
<evidence type="ECO:0000313" key="3">
    <source>
        <dbReference type="EMBL" id="CAL5985037.1"/>
    </source>
</evidence>
<keyword evidence="4" id="KW-1185">Reference proteome</keyword>
<dbReference type="AlphaFoldDB" id="A0AA86Q796"/>